<gene>
    <name evidence="1" type="ORF">S03H2_34224</name>
</gene>
<protein>
    <submittedName>
        <fullName evidence="1">Uncharacterized protein</fullName>
    </submittedName>
</protein>
<reference evidence="1" key="1">
    <citation type="journal article" date="2014" name="Front. Microbiol.">
        <title>High frequency of phylogenetically diverse reductive dehalogenase-homologous genes in deep subseafloor sedimentary metagenomes.</title>
        <authorList>
            <person name="Kawai M."/>
            <person name="Futagami T."/>
            <person name="Toyoda A."/>
            <person name="Takaki Y."/>
            <person name="Nishi S."/>
            <person name="Hori S."/>
            <person name="Arai W."/>
            <person name="Tsubouchi T."/>
            <person name="Morono Y."/>
            <person name="Uchiyama I."/>
            <person name="Ito T."/>
            <person name="Fujiyama A."/>
            <person name="Inagaki F."/>
            <person name="Takami H."/>
        </authorList>
    </citation>
    <scope>NUCLEOTIDE SEQUENCE</scope>
    <source>
        <strain evidence="1">Expedition CK06-06</strain>
    </source>
</reference>
<sequence>MTHSLHRRGDFDNLKGDYVILAMLAAGKNDKHPDARQKLLRIAQIFKNHNPTNILTEKAWKISSVIQAAFTEIKDVKRVIQTLKKEDLGISIVVSGLLNEIEDVLKDIGLEMHTVHLSLGTFGKKELLPSDKILEITTMCGHHCVSPQSVEYYLDLIKKDKISIENAAEELAKPCVCGIFNTSRTINLLSELSKEERK</sequence>
<name>X1HJP1_9ZZZZ</name>
<comment type="caution">
    <text evidence="1">The sequence shown here is derived from an EMBL/GenBank/DDBJ whole genome shotgun (WGS) entry which is preliminary data.</text>
</comment>
<organism evidence="1">
    <name type="scientific">marine sediment metagenome</name>
    <dbReference type="NCBI Taxonomy" id="412755"/>
    <lineage>
        <taxon>unclassified sequences</taxon>
        <taxon>metagenomes</taxon>
        <taxon>ecological metagenomes</taxon>
    </lineage>
</organism>
<dbReference type="EMBL" id="BARU01020868">
    <property type="protein sequence ID" value="GAH54039.1"/>
    <property type="molecule type" value="Genomic_DNA"/>
</dbReference>
<evidence type="ECO:0000313" key="1">
    <source>
        <dbReference type="EMBL" id="GAH54039.1"/>
    </source>
</evidence>
<accession>X1HJP1</accession>
<dbReference type="AlphaFoldDB" id="X1HJP1"/>
<proteinExistence type="predicted"/>